<keyword evidence="2" id="KW-0902">Two-component regulatory system</keyword>
<dbReference type="GO" id="GO:0006355">
    <property type="term" value="P:regulation of DNA-templated transcription"/>
    <property type="evidence" value="ECO:0007669"/>
    <property type="project" value="InterPro"/>
</dbReference>
<evidence type="ECO:0000313" key="11">
    <source>
        <dbReference type="Proteomes" id="UP000006852"/>
    </source>
</evidence>
<evidence type="ECO:0000256" key="1">
    <source>
        <dbReference type="ARBA" id="ARBA00022553"/>
    </source>
</evidence>
<dbReference type="PANTHER" id="PTHR48111">
    <property type="entry name" value="REGULATOR OF RPOS"/>
    <property type="match status" value="1"/>
</dbReference>
<dbReference type="RefSeq" id="WP_013701731.1">
    <property type="nucleotide sequence ID" value="NC_015385.1"/>
</dbReference>
<dbReference type="InterPro" id="IPR036388">
    <property type="entry name" value="WH-like_DNA-bd_sf"/>
</dbReference>
<proteinExistence type="predicted"/>
<dbReference type="SMART" id="SM00448">
    <property type="entry name" value="REC"/>
    <property type="match status" value="1"/>
</dbReference>
<dbReference type="InterPro" id="IPR001789">
    <property type="entry name" value="Sig_transdc_resp-reg_receiver"/>
</dbReference>
<dbReference type="InterPro" id="IPR011006">
    <property type="entry name" value="CheY-like_superfamily"/>
</dbReference>
<evidence type="ECO:0000259" key="8">
    <source>
        <dbReference type="PROSITE" id="PS50110"/>
    </source>
</evidence>
<dbReference type="SUPFAM" id="SSF46894">
    <property type="entry name" value="C-terminal effector domain of the bipartite response regulators"/>
    <property type="match status" value="1"/>
</dbReference>
<dbReference type="HOGENOM" id="CLU_000445_30_4_12"/>
<evidence type="ECO:0000256" key="2">
    <source>
        <dbReference type="ARBA" id="ARBA00023012"/>
    </source>
</evidence>
<dbReference type="PANTHER" id="PTHR48111:SF1">
    <property type="entry name" value="TWO-COMPONENT RESPONSE REGULATOR ORR33"/>
    <property type="match status" value="1"/>
</dbReference>
<dbReference type="Pfam" id="PF00486">
    <property type="entry name" value="Trans_reg_C"/>
    <property type="match status" value="1"/>
</dbReference>
<protein>
    <submittedName>
        <fullName evidence="10">Two component transcriptional regulator, winged helix family</fullName>
    </submittedName>
</protein>
<name>F2NSZ7_TRES6</name>
<organism evidence="10 11">
    <name type="scientific">Treponema succinifaciens (strain ATCC 33096 / DSM 2489 / 6091)</name>
    <dbReference type="NCBI Taxonomy" id="869209"/>
    <lineage>
        <taxon>Bacteria</taxon>
        <taxon>Pseudomonadati</taxon>
        <taxon>Spirochaetota</taxon>
        <taxon>Spirochaetia</taxon>
        <taxon>Spirochaetales</taxon>
        <taxon>Treponemataceae</taxon>
        <taxon>Treponema</taxon>
    </lineage>
</organism>
<reference evidence="10 11" key="1">
    <citation type="journal article" date="2011" name="Stand. Genomic Sci.">
        <title>Complete genome sequence of Treponema succinifaciens type strain (6091).</title>
        <authorList>
            <person name="Han C."/>
            <person name="Gronow S."/>
            <person name="Teshima H."/>
            <person name="Lapidus A."/>
            <person name="Nolan M."/>
            <person name="Lucas S."/>
            <person name="Hammon N."/>
            <person name="Deshpande S."/>
            <person name="Cheng J.F."/>
            <person name="Zeytun A."/>
            <person name="Tapia R."/>
            <person name="Goodwin L."/>
            <person name="Pitluck S."/>
            <person name="Liolios K."/>
            <person name="Pagani I."/>
            <person name="Ivanova N."/>
            <person name="Mavromatis K."/>
            <person name="Mikhailova N."/>
            <person name="Huntemann M."/>
            <person name="Pati A."/>
            <person name="Chen A."/>
            <person name="Palaniappan K."/>
            <person name="Land M."/>
            <person name="Hauser L."/>
            <person name="Brambilla E.M."/>
            <person name="Rohde M."/>
            <person name="Goker M."/>
            <person name="Woyke T."/>
            <person name="Bristow J."/>
            <person name="Eisen J.A."/>
            <person name="Markowitz V."/>
            <person name="Hugenholtz P."/>
            <person name="Kyrpides N.C."/>
            <person name="Klenk H.P."/>
            <person name="Detter J.C."/>
        </authorList>
    </citation>
    <scope>NUCLEOTIDE SEQUENCE [LARGE SCALE GENOMIC DNA]</scope>
    <source>
        <strain evidence="11">ATCC 33096 / DSM 2489 / 6091</strain>
    </source>
</reference>
<dbReference type="Gene3D" id="3.40.50.2300">
    <property type="match status" value="1"/>
</dbReference>
<accession>F2NSZ7</accession>
<dbReference type="STRING" id="869209.Tresu_1549"/>
<evidence type="ECO:0000256" key="4">
    <source>
        <dbReference type="ARBA" id="ARBA00023125"/>
    </source>
</evidence>
<feature type="DNA-binding region" description="OmpR/PhoB-type" evidence="7">
    <location>
        <begin position="131"/>
        <end position="229"/>
    </location>
</feature>
<evidence type="ECO:0000256" key="6">
    <source>
        <dbReference type="PROSITE-ProRule" id="PRU00169"/>
    </source>
</evidence>
<dbReference type="CDD" id="cd00383">
    <property type="entry name" value="trans_reg_C"/>
    <property type="match status" value="1"/>
</dbReference>
<feature type="domain" description="Response regulatory" evidence="8">
    <location>
        <begin position="4"/>
        <end position="120"/>
    </location>
</feature>
<dbReference type="Proteomes" id="UP000006852">
    <property type="component" value="Chromosome"/>
</dbReference>
<dbReference type="InterPro" id="IPR039420">
    <property type="entry name" value="WalR-like"/>
</dbReference>
<keyword evidence="1 6" id="KW-0597">Phosphoprotein</keyword>
<dbReference type="SMART" id="SM00862">
    <property type="entry name" value="Trans_reg_C"/>
    <property type="match status" value="1"/>
</dbReference>
<keyword evidence="3" id="KW-0805">Transcription regulation</keyword>
<dbReference type="OrthoDB" id="341603at2"/>
<dbReference type="CDD" id="cd17574">
    <property type="entry name" value="REC_OmpR"/>
    <property type="match status" value="1"/>
</dbReference>
<dbReference type="EMBL" id="CP002631">
    <property type="protein sequence ID" value="AEB14449.1"/>
    <property type="molecule type" value="Genomic_DNA"/>
</dbReference>
<evidence type="ECO:0000256" key="3">
    <source>
        <dbReference type="ARBA" id="ARBA00023015"/>
    </source>
</evidence>
<dbReference type="InterPro" id="IPR016032">
    <property type="entry name" value="Sig_transdc_resp-reg_C-effctor"/>
</dbReference>
<dbReference type="AlphaFoldDB" id="F2NSZ7"/>
<dbReference type="GO" id="GO:0000156">
    <property type="term" value="F:phosphorelay response regulator activity"/>
    <property type="evidence" value="ECO:0007669"/>
    <property type="project" value="TreeGrafter"/>
</dbReference>
<keyword evidence="4 7" id="KW-0238">DNA-binding</keyword>
<reference evidence="11" key="2">
    <citation type="submission" date="2011-04" db="EMBL/GenBank/DDBJ databases">
        <title>The complete genome of chromosome of Treponema succinifaciens DSM 2489.</title>
        <authorList>
            <person name="Lucas S."/>
            <person name="Copeland A."/>
            <person name="Lapidus A."/>
            <person name="Bruce D."/>
            <person name="Goodwin L."/>
            <person name="Pitluck S."/>
            <person name="Peters L."/>
            <person name="Kyrpides N."/>
            <person name="Mavromatis K."/>
            <person name="Ivanova N."/>
            <person name="Ovchinnikova G."/>
            <person name="Teshima H."/>
            <person name="Detter J.C."/>
            <person name="Tapia R."/>
            <person name="Han C."/>
            <person name="Land M."/>
            <person name="Hauser L."/>
            <person name="Markowitz V."/>
            <person name="Cheng J.-F."/>
            <person name="Hugenholtz P."/>
            <person name="Woyke T."/>
            <person name="Wu D."/>
            <person name="Gronow S."/>
            <person name="Wellnitz S."/>
            <person name="Brambilla E."/>
            <person name="Klenk H.-P."/>
            <person name="Eisen J.A."/>
        </authorList>
    </citation>
    <scope>NUCLEOTIDE SEQUENCE [LARGE SCALE GENOMIC DNA]</scope>
    <source>
        <strain evidence="11">ATCC 33096 / DSM 2489 / 6091</strain>
    </source>
</reference>
<gene>
    <name evidence="10" type="ordered locus">Tresu_1549</name>
</gene>
<evidence type="ECO:0000256" key="7">
    <source>
        <dbReference type="PROSITE-ProRule" id="PRU01091"/>
    </source>
</evidence>
<feature type="domain" description="OmpR/PhoB-type" evidence="9">
    <location>
        <begin position="131"/>
        <end position="229"/>
    </location>
</feature>
<evidence type="ECO:0000259" key="9">
    <source>
        <dbReference type="PROSITE" id="PS51755"/>
    </source>
</evidence>
<dbReference type="Pfam" id="PF00072">
    <property type="entry name" value="Response_reg"/>
    <property type="match status" value="1"/>
</dbReference>
<dbReference type="KEGG" id="tsu:Tresu_1549"/>
<dbReference type="SUPFAM" id="SSF52172">
    <property type="entry name" value="CheY-like"/>
    <property type="match status" value="1"/>
</dbReference>
<dbReference type="GO" id="GO:0005829">
    <property type="term" value="C:cytosol"/>
    <property type="evidence" value="ECO:0007669"/>
    <property type="project" value="TreeGrafter"/>
</dbReference>
<dbReference type="eggNOG" id="COG0745">
    <property type="taxonomic scope" value="Bacteria"/>
</dbReference>
<dbReference type="InterPro" id="IPR001867">
    <property type="entry name" value="OmpR/PhoB-type_DNA-bd"/>
</dbReference>
<dbReference type="Gene3D" id="1.10.10.10">
    <property type="entry name" value="Winged helix-like DNA-binding domain superfamily/Winged helix DNA-binding domain"/>
    <property type="match status" value="1"/>
</dbReference>
<sequence length="233" mass="26194">MKTKILVIEDVPEMAELICMYLNNADFESLAFDTAEKALEKLSAGYSPALVILDLNLPGMSGFDFLKTFRKNYKATIPVIIVSARDADEDIIEGLGFGADEFVTKPFSPKVLVARVQSKLARLCATEASVEETINFGPYTLYCNSCILKKRTEKIPLSTKEYEVLEYLVKNNNKPATPEQVFNAVWKTPFGDMTAVGVYVQRLRRKIEEDPANPKYIKTIFGLGYQFSMESNE</sequence>
<evidence type="ECO:0000313" key="10">
    <source>
        <dbReference type="EMBL" id="AEB14449.1"/>
    </source>
</evidence>
<dbReference type="GeneID" id="302998709"/>
<evidence type="ECO:0000256" key="5">
    <source>
        <dbReference type="ARBA" id="ARBA00023163"/>
    </source>
</evidence>
<keyword evidence="11" id="KW-1185">Reference proteome</keyword>
<keyword evidence="5" id="KW-0804">Transcription</keyword>
<dbReference type="PROSITE" id="PS51755">
    <property type="entry name" value="OMPR_PHOB"/>
    <property type="match status" value="1"/>
</dbReference>
<dbReference type="PROSITE" id="PS50110">
    <property type="entry name" value="RESPONSE_REGULATORY"/>
    <property type="match status" value="1"/>
</dbReference>
<dbReference type="GO" id="GO:0000976">
    <property type="term" value="F:transcription cis-regulatory region binding"/>
    <property type="evidence" value="ECO:0007669"/>
    <property type="project" value="TreeGrafter"/>
</dbReference>
<dbReference type="GO" id="GO:0032993">
    <property type="term" value="C:protein-DNA complex"/>
    <property type="evidence" value="ECO:0007669"/>
    <property type="project" value="TreeGrafter"/>
</dbReference>
<feature type="modified residue" description="4-aspartylphosphate" evidence="6">
    <location>
        <position position="54"/>
    </location>
</feature>